<sequence length="197" mass="20717">MQPRSGSVSQSLPLFIIVISLMPLFLICGGFLAWFLVLPSLQGGARWEAANPSCPVLDTAIAARLGVATQAEKPVFDPDATTPFASCGYGAAGTADVTLAVAVEVTTPGALQDAHDKALDELEESARRLNPIGAQQADQIFGEPDVVERLEMVSVVDNAVIEIKFDYPDDQPLDAAAKAALRDPLQSVTDQAVANLG</sequence>
<keyword evidence="1" id="KW-1133">Transmembrane helix</keyword>
<feature type="transmembrane region" description="Helical" evidence="1">
    <location>
        <begin position="12"/>
        <end position="37"/>
    </location>
</feature>
<name>A0A7W7HFU1_9ACTN</name>
<reference evidence="3 4" key="1">
    <citation type="submission" date="2020-08" db="EMBL/GenBank/DDBJ databases">
        <title>Sequencing the genomes of 1000 actinobacteria strains.</title>
        <authorList>
            <person name="Klenk H.-P."/>
        </authorList>
    </citation>
    <scope>NUCLEOTIDE SEQUENCE [LARGE SCALE GENOMIC DNA]</scope>
    <source>
        <strain evidence="3 4">DSM 43150</strain>
    </source>
</reference>
<gene>
    <name evidence="2" type="ORF">Alo02nite_13880</name>
    <name evidence="3" type="ORF">BJ964_003914</name>
</gene>
<evidence type="ECO:0000256" key="1">
    <source>
        <dbReference type="SAM" id="Phobius"/>
    </source>
</evidence>
<evidence type="ECO:0000313" key="4">
    <source>
        <dbReference type="Proteomes" id="UP000590511"/>
    </source>
</evidence>
<accession>A0A7W7HFU1</accession>
<organism evidence="3 4">
    <name type="scientific">Actinoplanes lobatus</name>
    <dbReference type="NCBI Taxonomy" id="113568"/>
    <lineage>
        <taxon>Bacteria</taxon>
        <taxon>Bacillati</taxon>
        <taxon>Actinomycetota</taxon>
        <taxon>Actinomycetes</taxon>
        <taxon>Micromonosporales</taxon>
        <taxon>Micromonosporaceae</taxon>
        <taxon>Actinoplanes</taxon>
    </lineage>
</organism>
<protein>
    <submittedName>
        <fullName evidence="3">Uncharacterized protein</fullName>
    </submittedName>
</protein>
<evidence type="ECO:0000313" key="3">
    <source>
        <dbReference type="EMBL" id="MBB4749753.1"/>
    </source>
</evidence>
<proteinExistence type="predicted"/>
<keyword evidence="1" id="KW-0472">Membrane</keyword>
<keyword evidence="1" id="KW-0812">Transmembrane</keyword>
<reference evidence="2 5" key="2">
    <citation type="submission" date="2021-01" db="EMBL/GenBank/DDBJ databases">
        <title>Whole genome shotgun sequence of Actinoplanes lobatus NBRC 12513.</title>
        <authorList>
            <person name="Komaki H."/>
            <person name="Tamura T."/>
        </authorList>
    </citation>
    <scope>NUCLEOTIDE SEQUENCE [LARGE SCALE GENOMIC DNA]</scope>
    <source>
        <strain evidence="2 5">NBRC 12513</strain>
    </source>
</reference>
<comment type="caution">
    <text evidence="3">The sequence shown here is derived from an EMBL/GenBank/DDBJ whole genome shotgun (WGS) entry which is preliminary data.</text>
</comment>
<dbReference type="Proteomes" id="UP000631312">
    <property type="component" value="Unassembled WGS sequence"/>
</dbReference>
<dbReference type="EMBL" id="JACHNC010000001">
    <property type="protein sequence ID" value="MBB4749753.1"/>
    <property type="molecule type" value="Genomic_DNA"/>
</dbReference>
<dbReference type="RefSeq" id="WP_188122021.1">
    <property type="nucleotide sequence ID" value="NZ_BOMP01000020.1"/>
</dbReference>
<dbReference type="EMBL" id="BOMP01000020">
    <property type="protein sequence ID" value="GIE38490.1"/>
    <property type="molecule type" value="Genomic_DNA"/>
</dbReference>
<dbReference type="Proteomes" id="UP000590511">
    <property type="component" value="Unassembled WGS sequence"/>
</dbReference>
<evidence type="ECO:0000313" key="5">
    <source>
        <dbReference type="Proteomes" id="UP000631312"/>
    </source>
</evidence>
<evidence type="ECO:0000313" key="2">
    <source>
        <dbReference type="EMBL" id="GIE38490.1"/>
    </source>
</evidence>
<keyword evidence="5" id="KW-1185">Reference proteome</keyword>
<dbReference type="AlphaFoldDB" id="A0A7W7HFU1"/>